<name>A0ACC0QNY8_9HYPO</name>
<sequence length="224" mass="25082">MATIHILRHGQGRHNVQRGYPYRDPPLTEVGCEQAKAVRRTLTVKPDLILVSPMTRTIQTMNIVFGHLFNDSSGGKKVEVQVWPELREAHDAICNKGISRAELAAKFPHLDFSACRRQWDYSGHSPERATARAERIRRRLDALASSGKYKNIFLVTHRGLVAFLVQGPRFSVCVIQEHRSYQFASGEEVDKKRLGVNIDTGLEQDFGPTLLVPKISGDAARLGA</sequence>
<dbReference type="Proteomes" id="UP001065298">
    <property type="component" value="Chromosome 8"/>
</dbReference>
<organism evidence="1 2">
    <name type="scientific">Fusarium keratoplasticum</name>
    <dbReference type="NCBI Taxonomy" id="1328300"/>
    <lineage>
        <taxon>Eukaryota</taxon>
        <taxon>Fungi</taxon>
        <taxon>Dikarya</taxon>
        <taxon>Ascomycota</taxon>
        <taxon>Pezizomycotina</taxon>
        <taxon>Sordariomycetes</taxon>
        <taxon>Hypocreomycetidae</taxon>
        <taxon>Hypocreales</taxon>
        <taxon>Nectriaceae</taxon>
        <taxon>Fusarium</taxon>
        <taxon>Fusarium solani species complex</taxon>
    </lineage>
</organism>
<accession>A0ACC0QNY8</accession>
<proteinExistence type="predicted"/>
<evidence type="ECO:0000313" key="2">
    <source>
        <dbReference type="Proteomes" id="UP001065298"/>
    </source>
</evidence>
<comment type="caution">
    <text evidence="1">The sequence shown here is derived from an EMBL/GenBank/DDBJ whole genome shotgun (WGS) entry which is preliminary data.</text>
</comment>
<keyword evidence="2" id="KW-1185">Reference proteome</keyword>
<dbReference type="EMBL" id="CM046510">
    <property type="protein sequence ID" value="KAI8660987.1"/>
    <property type="molecule type" value="Genomic_DNA"/>
</dbReference>
<gene>
    <name evidence="1" type="ORF">NCS57_01077700</name>
</gene>
<protein>
    <submittedName>
        <fullName evidence="1">Uncharacterized protein</fullName>
    </submittedName>
</protein>
<evidence type="ECO:0000313" key="1">
    <source>
        <dbReference type="EMBL" id="KAI8660987.1"/>
    </source>
</evidence>
<reference evidence="1" key="1">
    <citation type="submission" date="2022-06" db="EMBL/GenBank/DDBJ databases">
        <title>Fusarium solani species complex genomes reveal bases of compartmentalisation and animal pathogenesis.</title>
        <authorList>
            <person name="Tsai I.J."/>
        </authorList>
    </citation>
    <scope>NUCLEOTIDE SEQUENCE</scope>
    <source>
        <strain evidence="1">Fu6.1</strain>
    </source>
</reference>